<dbReference type="AlphaFoldDB" id="A0A7K4HM56"/>
<comment type="caution">
    <text evidence="2">The sequence shown here is derived from an EMBL/GenBank/DDBJ whole genome shotgun (WGS) entry which is preliminary data.</text>
</comment>
<evidence type="ECO:0000313" key="2">
    <source>
        <dbReference type="EMBL" id="NVO66343.1"/>
    </source>
</evidence>
<sequence>MFEVEAKIRVPDLPKIRARLVHIGAASPVSTDQRDVYYNHPVRDFGTTDEALRLRYEGDRCTVTYKGPKMIGRGSKTREEFNVVVESGEIMEDVLQRLGFRLHASVRKYREEFALGTAHVALDVVEGLGSFVEIEVMAHELGGDAEKQIEWIKGELGIEGDHIPQSYLELLRP</sequence>
<reference evidence="2 3" key="1">
    <citation type="submission" date="2020-06" db="EMBL/GenBank/DDBJ databases">
        <title>Methanofollis fontis sp. nov., a methanogen isolated from marine sediments near a cold seep at Four-Way Closure Ridge offshore southwestern Taiwan.</title>
        <authorList>
            <person name="Chen S.-C."/>
            <person name="Teng N.-H."/>
            <person name="Lin Y.-S."/>
            <person name="Lai M.-C."/>
            <person name="Chen H.-H."/>
            <person name="Wang C.-C."/>
        </authorList>
    </citation>
    <scope>NUCLEOTIDE SEQUENCE [LARGE SCALE GENOMIC DNA]</scope>
    <source>
        <strain evidence="2 3">DSM 2702</strain>
    </source>
</reference>
<dbReference type="PROSITE" id="PS51707">
    <property type="entry name" value="CYTH"/>
    <property type="match status" value="1"/>
</dbReference>
<dbReference type="Pfam" id="PF01928">
    <property type="entry name" value="CYTH"/>
    <property type="match status" value="1"/>
</dbReference>
<dbReference type="Gene3D" id="2.40.320.10">
    <property type="entry name" value="Hypothetical Protein Pfu-838710-001"/>
    <property type="match status" value="1"/>
</dbReference>
<keyword evidence="3" id="KW-1185">Reference proteome</keyword>
<dbReference type="PANTHER" id="PTHR21028:SF2">
    <property type="entry name" value="CYTH DOMAIN-CONTAINING PROTEIN"/>
    <property type="match status" value="1"/>
</dbReference>
<organism evidence="2 3">
    <name type="scientific">Methanofollis tationis</name>
    <dbReference type="NCBI Taxonomy" id="81417"/>
    <lineage>
        <taxon>Archaea</taxon>
        <taxon>Methanobacteriati</taxon>
        <taxon>Methanobacteriota</taxon>
        <taxon>Stenosarchaea group</taxon>
        <taxon>Methanomicrobia</taxon>
        <taxon>Methanomicrobiales</taxon>
        <taxon>Methanomicrobiaceae</taxon>
        <taxon>Methanofollis</taxon>
    </lineage>
</organism>
<dbReference type="PANTHER" id="PTHR21028">
    <property type="entry name" value="SI:CH211-156B7.4"/>
    <property type="match status" value="1"/>
</dbReference>
<dbReference type="OrthoDB" id="46040at2157"/>
<dbReference type="InterPro" id="IPR023577">
    <property type="entry name" value="CYTH_domain"/>
</dbReference>
<dbReference type="Proteomes" id="UP000570823">
    <property type="component" value="Unassembled WGS sequence"/>
</dbReference>
<name>A0A7K4HM56_9EURY</name>
<accession>A0A7K4HM56</accession>
<evidence type="ECO:0000313" key="3">
    <source>
        <dbReference type="Proteomes" id="UP000570823"/>
    </source>
</evidence>
<dbReference type="InterPro" id="IPR008173">
    <property type="entry name" value="Adenylyl_cyclase_CyaB"/>
</dbReference>
<dbReference type="RefSeq" id="WP_176788047.1">
    <property type="nucleotide sequence ID" value="NZ_JABXWR010000001.1"/>
</dbReference>
<dbReference type="NCBIfam" id="TIGR00318">
    <property type="entry name" value="cyaB"/>
    <property type="match status" value="1"/>
</dbReference>
<dbReference type="CDD" id="cd07890">
    <property type="entry name" value="CYTH-like_AC_IV-like"/>
    <property type="match status" value="1"/>
</dbReference>
<protein>
    <submittedName>
        <fullName evidence="2">Class IV adenylate cyclase</fullName>
    </submittedName>
</protein>
<gene>
    <name evidence="2" type="primary">cyaB</name>
    <name evidence="2" type="ORF">HWN36_03215</name>
</gene>
<dbReference type="SUPFAM" id="SSF55154">
    <property type="entry name" value="CYTH-like phosphatases"/>
    <property type="match status" value="1"/>
</dbReference>
<feature type="domain" description="CYTH" evidence="1">
    <location>
        <begin position="1"/>
        <end position="173"/>
    </location>
</feature>
<dbReference type="SMART" id="SM01118">
    <property type="entry name" value="CYTH"/>
    <property type="match status" value="1"/>
</dbReference>
<proteinExistence type="predicted"/>
<evidence type="ECO:0000259" key="1">
    <source>
        <dbReference type="PROSITE" id="PS51707"/>
    </source>
</evidence>
<dbReference type="InterPro" id="IPR033469">
    <property type="entry name" value="CYTH-like_dom_sf"/>
</dbReference>
<dbReference type="EMBL" id="JABXWR010000001">
    <property type="protein sequence ID" value="NVO66343.1"/>
    <property type="molecule type" value="Genomic_DNA"/>
</dbReference>